<evidence type="ECO:0000259" key="1">
    <source>
        <dbReference type="PROSITE" id="PS51059"/>
    </source>
</evidence>
<sequence>MSFQNGNLYKVEKLTKSHPHWQEVEEALNRNKKSTIPYVIEELYSVSWHKKPFPWSWTKQFKPKRRFFFHGTTKQSIQSILDNGFQTGYTKHGKMLGNGVYISYHSNKSRNYAPEDYLLSTMIYAPNTLVVNPNEKLDLSLINSLSKNVDAIEVRTNAIVGTWTMKNHEICVYDVRRVVPRFIIKLG</sequence>
<protein>
    <recommendedName>
        <fullName evidence="1">PARP catalytic domain-containing protein</fullName>
    </recommendedName>
</protein>
<proteinExistence type="predicted"/>
<name>A0A1W1CZF7_9ZZZZ</name>
<gene>
    <name evidence="2" type="ORF">MNB_SV-13-551</name>
</gene>
<dbReference type="AlphaFoldDB" id="A0A1W1CZF7"/>
<dbReference type="SUPFAM" id="SSF56399">
    <property type="entry name" value="ADP-ribosylation"/>
    <property type="match status" value="1"/>
</dbReference>
<dbReference type="InterPro" id="IPR012317">
    <property type="entry name" value="Poly(ADP-ribose)pol_cat_dom"/>
</dbReference>
<feature type="domain" description="PARP catalytic" evidence="1">
    <location>
        <begin position="1"/>
        <end position="187"/>
    </location>
</feature>
<reference evidence="2" key="1">
    <citation type="submission" date="2016-10" db="EMBL/GenBank/DDBJ databases">
        <authorList>
            <person name="de Groot N.N."/>
        </authorList>
    </citation>
    <scope>NUCLEOTIDE SEQUENCE</scope>
</reference>
<dbReference type="Gene3D" id="3.90.228.10">
    <property type="match status" value="1"/>
</dbReference>
<accession>A0A1W1CZF7</accession>
<dbReference type="Pfam" id="PF00644">
    <property type="entry name" value="PARP"/>
    <property type="match status" value="1"/>
</dbReference>
<dbReference type="PROSITE" id="PS51059">
    <property type="entry name" value="PARP_CATALYTIC"/>
    <property type="match status" value="1"/>
</dbReference>
<organism evidence="2">
    <name type="scientific">hydrothermal vent metagenome</name>
    <dbReference type="NCBI Taxonomy" id="652676"/>
    <lineage>
        <taxon>unclassified sequences</taxon>
        <taxon>metagenomes</taxon>
        <taxon>ecological metagenomes</taxon>
    </lineage>
</organism>
<dbReference type="GO" id="GO:0003950">
    <property type="term" value="F:NAD+ poly-ADP-ribosyltransferase activity"/>
    <property type="evidence" value="ECO:0007669"/>
    <property type="project" value="InterPro"/>
</dbReference>
<evidence type="ECO:0000313" key="2">
    <source>
        <dbReference type="EMBL" id="SFV71011.1"/>
    </source>
</evidence>
<dbReference type="EMBL" id="FPHM01000190">
    <property type="protein sequence ID" value="SFV71011.1"/>
    <property type="molecule type" value="Genomic_DNA"/>
</dbReference>